<protein>
    <submittedName>
        <fullName evidence="1">Uncharacterized protein</fullName>
    </submittedName>
</protein>
<proteinExistence type="predicted"/>
<reference evidence="1" key="1">
    <citation type="submission" date="2022-07" db="EMBL/GenBank/DDBJ databases">
        <title>Genome Sequence of Phlebia brevispora.</title>
        <authorList>
            <person name="Buettner E."/>
        </authorList>
    </citation>
    <scope>NUCLEOTIDE SEQUENCE</scope>
    <source>
        <strain evidence="1">MPL23</strain>
    </source>
</reference>
<dbReference type="Proteomes" id="UP001148662">
    <property type="component" value="Unassembled WGS sequence"/>
</dbReference>
<organism evidence="1 2">
    <name type="scientific">Phlebia brevispora</name>
    <dbReference type="NCBI Taxonomy" id="194682"/>
    <lineage>
        <taxon>Eukaryota</taxon>
        <taxon>Fungi</taxon>
        <taxon>Dikarya</taxon>
        <taxon>Basidiomycota</taxon>
        <taxon>Agaricomycotina</taxon>
        <taxon>Agaricomycetes</taxon>
        <taxon>Polyporales</taxon>
        <taxon>Meruliaceae</taxon>
        <taxon>Phlebia</taxon>
    </lineage>
</organism>
<name>A0ACC1T6Z0_9APHY</name>
<dbReference type="EMBL" id="JANHOG010000418">
    <property type="protein sequence ID" value="KAJ3554562.1"/>
    <property type="molecule type" value="Genomic_DNA"/>
</dbReference>
<gene>
    <name evidence="1" type="ORF">NM688_g3040</name>
</gene>
<sequence length="595" mass="65195">MFKKPLSTLKTSAPLRSSYRRKFKQRVVNDYGLSPEDGDLLVPEGLLSQKFSTYANEPGVVYLSPEGDPLWFSIGKGSDGLIPTVYTLWKRPNLLPFLSTPAAVVPKLIDGADLMIPGVVQYSATLTPEQLVSITRYHRDKLGPPLAVGTMAVSGETLRRADEEDTKGKAVYVPEARDIPPPQTSTKGEQSAAQGDDADAAEAQSADIAQPAEPVSTIEAAPISSRDDTAEGNAGMETLTHEHPEQAEPSLPPEDVSVCLRNALLQAISTTLGALPSSSYPMPASVFWSNYVLPARPAQVIGAEGPVDANAIDIKRSTYKTVKAFLKVCAKEGIVKIKESKGDVVVTGVSLKHPAVAGHQPHRTIQSVDAQREKAEERQRKAKEAEEKRKTQIQITELWRPHGHTLGWFVAAGVDTSNLYSIAQIRELFIKYVSSKNLINVNDQSYINVKDDEPLAYAISTRNQDTPEFLKRDDLLNRIRANMQEWYEMRTESGETIRKKGQVKPISIEAKVRQGRKTSTFITGFEHFGIDATELAEELRKACAGATSVSPQQGKPNELEVMVQGIHIKTVTDLLVSKGVPAKWIKASGLKEKKK</sequence>
<comment type="caution">
    <text evidence="1">The sequence shown here is derived from an EMBL/GenBank/DDBJ whole genome shotgun (WGS) entry which is preliminary data.</text>
</comment>
<evidence type="ECO:0000313" key="2">
    <source>
        <dbReference type="Proteomes" id="UP001148662"/>
    </source>
</evidence>
<keyword evidence="2" id="KW-1185">Reference proteome</keyword>
<accession>A0ACC1T6Z0</accession>
<evidence type="ECO:0000313" key="1">
    <source>
        <dbReference type="EMBL" id="KAJ3554562.1"/>
    </source>
</evidence>